<evidence type="ECO:0000313" key="5">
    <source>
        <dbReference type="Proteomes" id="UP000759443"/>
    </source>
</evidence>
<protein>
    <submittedName>
        <fullName evidence="4">Membrane protein</fullName>
    </submittedName>
</protein>
<dbReference type="PANTHER" id="PTHR39198">
    <property type="entry name" value="HYPOTHETICAL MEMBRANE PROTEIN, CONSERVED"/>
    <property type="match status" value="1"/>
</dbReference>
<dbReference type="InterPro" id="IPR013783">
    <property type="entry name" value="Ig-like_fold"/>
</dbReference>
<feature type="chain" id="PRO_5046897629" evidence="2">
    <location>
        <begin position="27"/>
        <end position="392"/>
    </location>
</feature>
<keyword evidence="1" id="KW-0472">Membrane</keyword>
<feature type="domain" description="Alpha-galactosidase NEW3" evidence="3">
    <location>
        <begin position="179"/>
        <end position="239"/>
    </location>
</feature>
<dbReference type="EMBL" id="JAGGJU010000019">
    <property type="protein sequence ID" value="MBP1853533.1"/>
    <property type="molecule type" value="Genomic_DNA"/>
</dbReference>
<dbReference type="Proteomes" id="UP000759443">
    <property type="component" value="Unassembled WGS sequence"/>
</dbReference>
<evidence type="ECO:0000259" key="3">
    <source>
        <dbReference type="Pfam" id="PF10633"/>
    </source>
</evidence>
<dbReference type="InterPro" id="IPR018905">
    <property type="entry name" value="A-galactase_NEW3"/>
</dbReference>
<keyword evidence="1" id="KW-0812">Transmembrane</keyword>
<feature type="signal peptide" evidence="2">
    <location>
        <begin position="1"/>
        <end position="26"/>
    </location>
</feature>
<evidence type="ECO:0000256" key="1">
    <source>
        <dbReference type="SAM" id="Phobius"/>
    </source>
</evidence>
<keyword evidence="1" id="KW-1133">Transmembrane helix</keyword>
<dbReference type="RefSeq" id="WP_209949434.1">
    <property type="nucleotide sequence ID" value="NZ_JAGGJU010000019.1"/>
</dbReference>
<keyword evidence="2" id="KW-0732">Signal</keyword>
<evidence type="ECO:0000256" key="2">
    <source>
        <dbReference type="SAM" id="SignalP"/>
    </source>
</evidence>
<evidence type="ECO:0000313" key="4">
    <source>
        <dbReference type="EMBL" id="MBP1853533.1"/>
    </source>
</evidence>
<reference evidence="4 5" key="1">
    <citation type="submission" date="2021-03" db="EMBL/GenBank/DDBJ databases">
        <title>Genomic Encyclopedia of Type Strains, Phase IV (KMG-IV): sequencing the most valuable type-strain genomes for metagenomic binning, comparative biology and taxonomic classification.</title>
        <authorList>
            <person name="Goeker M."/>
        </authorList>
    </citation>
    <scope>NUCLEOTIDE SEQUENCE [LARGE SCALE GENOMIC DNA]</scope>
    <source>
        <strain evidence="4 5">DSM 21600</strain>
    </source>
</reference>
<name>A0ABS4E6F3_9HYPH</name>
<proteinExistence type="predicted"/>
<dbReference type="Pfam" id="PF10633">
    <property type="entry name" value="NPCBM_assoc"/>
    <property type="match status" value="2"/>
</dbReference>
<keyword evidence="5" id="KW-1185">Reference proteome</keyword>
<accession>A0ABS4E6F3</accession>
<dbReference type="Gene3D" id="2.60.40.10">
    <property type="entry name" value="Immunoglobulins"/>
    <property type="match status" value="1"/>
</dbReference>
<feature type="domain" description="Alpha-galactosidase NEW3" evidence="3">
    <location>
        <begin position="272"/>
        <end position="347"/>
    </location>
</feature>
<comment type="caution">
    <text evidence="4">The sequence shown here is derived from an EMBL/GenBank/DDBJ whole genome shotgun (WGS) entry which is preliminary data.</text>
</comment>
<dbReference type="PANTHER" id="PTHR39198:SF1">
    <property type="entry name" value="ALPHA-GALACTOSIDASE NEW3 DOMAIN-CONTAINING PROTEIN"/>
    <property type="match status" value="1"/>
</dbReference>
<sequence length="392" mass="40733">MVSPRHLSPAALVLGSLVLCALPAHAQEAAKPTGLWLTTNFPVLTEQIGQQATLSLDLANAAMPPARVSFEVAGLPSGWTWQLLGDGKPVKAAIAGPDQNRQLQLKLTPPDGEKPGDLRFTVNGHTDNGQTLSLPIEMTMAAAKPDALTLKPTLPALRGTPKSSFDYDVAIHNDSTEDNTVNLISQTPPGFSAVFKEQYGSNELSSLPLKAGETKTVKVSVKPPHDVSAGQYPVSVAASDPKAQGKTQLVLDITGQAGLTLASANERLSGSAEAGKDSTFDFEIANSGSAPAENVSVSANAPSGWKVSAKPDSIPELGPGENTKVALTLTPSDKAIAGDYMVDVHAKGDGLSDSQQFRVSVTTSTLWGAAGLAIIAAAVIVLGFSVTRYGRR</sequence>
<organism evidence="4 5">
    <name type="scientific">Rhizobium halophytocola</name>
    <dbReference type="NCBI Taxonomy" id="735519"/>
    <lineage>
        <taxon>Bacteria</taxon>
        <taxon>Pseudomonadati</taxon>
        <taxon>Pseudomonadota</taxon>
        <taxon>Alphaproteobacteria</taxon>
        <taxon>Hyphomicrobiales</taxon>
        <taxon>Rhizobiaceae</taxon>
        <taxon>Rhizobium/Agrobacterium group</taxon>
        <taxon>Rhizobium</taxon>
    </lineage>
</organism>
<feature type="transmembrane region" description="Helical" evidence="1">
    <location>
        <begin position="366"/>
        <end position="386"/>
    </location>
</feature>
<gene>
    <name evidence="4" type="ORF">J2Z17_004994</name>
</gene>